<protein>
    <submittedName>
        <fullName evidence="1">Uncharacterized protein</fullName>
    </submittedName>
</protein>
<accession>A0AAE0YGE3</accession>
<sequence>MLEGCLWGTKVQSKTNNFMGRRSGGTNQTGGRHEATGKVGGSVTEIVCTLLVFHVHVPDRVSPARWFCVCRVDYFPGALAEGKVTKDKRCTFITRLKG</sequence>
<proteinExistence type="predicted"/>
<dbReference type="EMBL" id="JAWDGP010006298">
    <property type="protein sequence ID" value="KAK3743786.1"/>
    <property type="molecule type" value="Genomic_DNA"/>
</dbReference>
<evidence type="ECO:0000313" key="2">
    <source>
        <dbReference type="Proteomes" id="UP001283361"/>
    </source>
</evidence>
<organism evidence="1 2">
    <name type="scientific">Elysia crispata</name>
    <name type="common">lettuce slug</name>
    <dbReference type="NCBI Taxonomy" id="231223"/>
    <lineage>
        <taxon>Eukaryota</taxon>
        <taxon>Metazoa</taxon>
        <taxon>Spiralia</taxon>
        <taxon>Lophotrochozoa</taxon>
        <taxon>Mollusca</taxon>
        <taxon>Gastropoda</taxon>
        <taxon>Heterobranchia</taxon>
        <taxon>Euthyneura</taxon>
        <taxon>Panpulmonata</taxon>
        <taxon>Sacoglossa</taxon>
        <taxon>Placobranchoidea</taxon>
        <taxon>Plakobranchidae</taxon>
        <taxon>Elysia</taxon>
    </lineage>
</organism>
<reference evidence="1" key="1">
    <citation type="journal article" date="2023" name="G3 (Bethesda)">
        <title>A reference genome for the long-term kleptoplast-retaining sea slug Elysia crispata morphotype clarki.</title>
        <authorList>
            <person name="Eastman K.E."/>
            <person name="Pendleton A.L."/>
            <person name="Shaikh M.A."/>
            <person name="Suttiyut T."/>
            <person name="Ogas R."/>
            <person name="Tomko P."/>
            <person name="Gavelis G."/>
            <person name="Widhalm J.R."/>
            <person name="Wisecaver J.H."/>
        </authorList>
    </citation>
    <scope>NUCLEOTIDE SEQUENCE</scope>
    <source>
        <strain evidence="1">ECLA1</strain>
    </source>
</reference>
<comment type="caution">
    <text evidence="1">The sequence shown here is derived from an EMBL/GenBank/DDBJ whole genome shotgun (WGS) entry which is preliminary data.</text>
</comment>
<evidence type="ECO:0000313" key="1">
    <source>
        <dbReference type="EMBL" id="KAK3743786.1"/>
    </source>
</evidence>
<gene>
    <name evidence="1" type="ORF">RRG08_043518</name>
</gene>
<dbReference type="AlphaFoldDB" id="A0AAE0YGE3"/>
<name>A0AAE0YGE3_9GAST</name>
<keyword evidence="2" id="KW-1185">Reference proteome</keyword>
<dbReference type="Proteomes" id="UP001283361">
    <property type="component" value="Unassembled WGS sequence"/>
</dbReference>